<reference evidence="5" key="1">
    <citation type="submission" date="2022-04" db="EMBL/GenBank/DDBJ databases">
        <title>Alcanivorax sp. CY1518 draft genome sequence.</title>
        <authorList>
            <person name="Zhao G."/>
            <person name="An M."/>
        </authorList>
    </citation>
    <scope>NUCLEOTIDE SEQUENCE</scope>
    <source>
        <strain evidence="5">CY1518</strain>
    </source>
</reference>
<dbReference type="PANTHER" id="PTHR43421">
    <property type="entry name" value="METALLOPROTEASE PMBA"/>
    <property type="match status" value="1"/>
</dbReference>
<dbReference type="Pfam" id="PF19290">
    <property type="entry name" value="PmbA_TldD_2nd"/>
    <property type="match status" value="1"/>
</dbReference>
<dbReference type="Proteomes" id="UP001165524">
    <property type="component" value="Unassembled WGS sequence"/>
</dbReference>
<dbReference type="Pfam" id="PF19289">
    <property type="entry name" value="PmbA_TldD_3rd"/>
    <property type="match status" value="1"/>
</dbReference>
<dbReference type="InterPro" id="IPR035068">
    <property type="entry name" value="TldD/PmbA_N"/>
</dbReference>
<evidence type="ECO:0000259" key="2">
    <source>
        <dbReference type="Pfam" id="PF01523"/>
    </source>
</evidence>
<gene>
    <name evidence="5" type="primary">pmbA</name>
    <name evidence="5" type="ORF">MU846_09210</name>
</gene>
<comment type="similarity">
    <text evidence="1">Belongs to the peptidase U62 family.</text>
</comment>
<evidence type="ECO:0000313" key="6">
    <source>
        <dbReference type="Proteomes" id="UP001165524"/>
    </source>
</evidence>
<dbReference type="EMBL" id="JALKII010000005">
    <property type="protein sequence ID" value="MCK0537888.1"/>
    <property type="molecule type" value="Genomic_DNA"/>
</dbReference>
<evidence type="ECO:0000313" key="5">
    <source>
        <dbReference type="EMBL" id="MCK0537888.1"/>
    </source>
</evidence>
<dbReference type="InterPro" id="IPR045570">
    <property type="entry name" value="Metalloprtase-TldD/E_cen_dom"/>
</dbReference>
<dbReference type="InterPro" id="IPR036059">
    <property type="entry name" value="TldD/PmbA_sf"/>
</dbReference>
<evidence type="ECO:0000256" key="1">
    <source>
        <dbReference type="ARBA" id="ARBA00005836"/>
    </source>
</evidence>
<feature type="domain" description="Metalloprotease TldD/E central" evidence="4">
    <location>
        <begin position="132"/>
        <end position="237"/>
    </location>
</feature>
<dbReference type="EC" id="3.4.24.-" evidence="5"/>
<comment type="caution">
    <text evidence="5">The sequence shown here is derived from an EMBL/GenBank/DDBJ whole genome shotgun (WGS) entry which is preliminary data.</text>
</comment>
<dbReference type="Pfam" id="PF01523">
    <property type="entry name" value="PmbA_TldD_1st"/>
    <property type="match status" value="1"/>
</dbReference>
<keyword evidence="5" id="KW-0378">Hydrolase</keyword>
<dbReference type="PANTHER" id="PTHR43421:SF1">
    <property type="entry name" value="METALLOPROTEASE PMBA"/>
    <property type="match status" value="1"/>
</dbReference>
<evidence type="ECO:0000259" key="4">
    <source>
        <dbReference type="Pfam" id="PF19290"/>
    </source>
</evidence>
<keyword evidence="6" id="KW-1185">Reference proteome</keyword>
<dbReference type="GO" id="GO:0008237">
    <property type="term" value="F:metallopeptidase activity"/>
    <property type="evidence" value="ECO:0007669"/>
    <property type="project" value="UniProtKB-KW"/>
</dbReference>
<proteinExistence type="inferred from homology"/>
<dbReference type="InterPro" id="IPR047657">
    <property type="entry name" value="PmbA"/>
</dbReference>
<dbReference type="InterPro" id="IPR045569">
    <property type="entry name" value="Metalloprtase-TldD/E_C"/>
</dbReference>
<dbReference type="Gene3D" id="3.30.2290.10">
    <property type="entry name" value="PmbA/TldD superfamily"/>
    <property type="match status" value="1"/>
</dbReference>
<feature type="domain" description="Metalloprotease TldD/E N-terminal" evidence="2">
    <location>
        <begin position="40"/>
        <end position="104"/>
    </location>
</feature>
<name>A0ABT0E817_9GAMM</name>
<accession>A0ABT0E817</accession>
<sequence length="453" mass="47690">MNEMSAVPTLNAPTPQALDALRERAHNVLEEARRQGATAAEVGISAGNGLSVTVRMGEIETLEFHNDRALSVVVFIGQRKGAASSSDDSEGSVRETVAAALAIAQQTGEDAHSGLAEPELLASDVPDLDLCHPWAITPAEAIAQAQACEAAGRADPRIVNSEGATVSSSVSVRVYANSNGFVGAYAGSQHSRSCVLVAEHEGAMQRDYWYDSQREAAQLTAPEVIGERAAQRTLARLGAQRPATGESPLLFAPEVARGLLGHFVSAISGGALYRNASFLRDRLNSQVFPEWVTISELPRLLRGAASAPFDSDGIATRDQDFVRDGVLVSYALGLYAARRLGLAPTGNGGGVRNLRITHGEEDQAALCRRMGNGILITEVMGQGVNLVTGDYSRGASGFRVEDGEITAPLEEFTIAGHLGEMFASLVAAGSDIDQRGHIHCGSLLLAPMKIAGI</sequence>
<dbReference type="SUPFAM" id="SSF111283">
    <property type="entry name" value="Putative modulator of DNA gyrase, PmbA/TldD"/>
    <property type="match status" value="1"/>
</dbReference>
<protein>
    <submittedName>
        <fullName evidence="5">Metalloprotease PmbA</fullName>
        <ecNumber evidence="5">3.4.24.-</ecNumber>
    </submittedName>
</protein>
<keyword evidence="5" id="KW-0482">Metalloprotease</keyword>
<keyword evidence="5" id="KW-0645">Protease</keyword>
<feature type="domain" description="Metalloprotease TldD/E C-terminal" evidence="3">
    <location>
        <begin position="244"/>
        <end position="452"/>
    </location>
</feature>
<organism evidence="5 6">
    <name type="scientific">Alcanivorax quisquiliarum</name>
    <dbReference type="NCBI Taxonomy" id="2933565"/>
    <lineage>
        <taxon>Bacteria</taxon>
        <taxon>Pseudomonadati</taxon>
        <taxon>Pseudomonadota</taxon>
        <taxon>Gammaproteobacteria</taxon>
        <taxon>Oceanospirillales</taxon>
        <taxon>Alcanivoracaceae</taxon>
        <taxon>Alcanivorax</taxon>
    </lineage>
</organism>
<dbReference type="NCBIfam" id="NF008268">
    <property type="entry name" value="PRK11040.1"/>
    <property type="match status" value="1"/>
</dbReference>
<evidence type="ECO:0000259" key="3">
    <source>
        <dbReference type="Pfam" id="PF19289"/>
    </source>
</evidence>
<dbReference type="InterPro" id="IPR002510">
    <property type="entry name" value="Metalloprtase-TldD/E_N"/>
</dbReference>